<dbReference type="FunFam" id="3.30.420.10:FF:000045">
    <property type="entry name" value="3'-5' exonuclease DinG"/>
    <property type="match status" value="1"/>
</dbReference>
<dbReference type="InterPro" id="IPR014883">
    <property type="entry name" value="VRR_NUC"/>
</dbReference>
<dbReference type="OrthoDB" id="9803913at2"/>
<feature type="domain" description="Exonuclease" evidence="9">
    <location>
        <begin position="587"/>
        <end position="752"/>
    </location>
</feature>
<dbReference type="Pfam" id="PF21315">
    <property type="entry name" value="FAN1_HTH"/>
    <property type="match status" value="1"/>
</dbReference>
<keyword evidence="5" id="KW-0269">Exonuclease</keyword>
<dbReference type="Pfam" id="PF00929">
    <property type="entry name" value="RNase_T"/>
    <property type="match status" value="1"/>
</dbReference>
<name>A0A1H6N1P7_9GAMM</name>
<dbReference type="SUPFAM" id="SSF53098">
    <property type="entry name" value="Ribonuclease H-like"/>
    <property type="match status" value="1"/>
</dbReference>
<organism evidence="11 12">
    <name type="scientific">Rheinheimera pacifica</name>
    <dbReference type="NCBI Taxonomy" id="173990"/>
    <lineage>
        <taxon>Bacteria</taxon>
        <taxon>Pseudomonadati</taxon>
        <taxon>Pseudomonadota</taxon>
        <taxon>Gammaproteobacteria</taxon>
        <taxon>Chromatiales</taxon>
        <taxon>Chromatiaceae</taxon>
        <taxon>Rheinheimera</taxon>
    </lineage>
</organism>
<proteinExistence type="predicted"/>
<evidence type="ECO:0000256" key="3">
    <source>
        <dbReference type="ARBA" id="ARBA00022722"/>
    </source>
</evidence>
<evidence type="ECO:0000256" key="7">
    <source>
        <dbReference type="ARBA" id="ARBA00026073"/>
    </source>
</evidence>
<dbReference type="SMART" id="SM00990">
    <property type="entry name" value="VRR_NUC"/>
    <property type="match status" value="1"/>
</dbReference>
<dbReference type="GO" id="GO:0008408">
    <property type="term" value="F:3'-5' exonuclease activity"/>
    <property type="evidence" value="ECO:0007669"/>
    <property type="project" value="TreeGrafter"/>
</dbReference>
<evidence type="ECO:0000313" key="12">
    <source>
        <dbReference type="Proteomes" id="UP000199371"/>
    </source>
</evidence>
<evidence type="ECO:0000259" key="9">
    <source>
        <dbReference type="SMART" id="SM00479"/>
    </source>
</evidence>
<comment type="cofactor">
    <cofactor evidence="1">
        <name>Mg(2+)</name>
        <dbReference type="ChEBI" id="CHEBI:18420"/>
    </cofactor>
</comment>
<keyword evidence="3" id="KW-0540">Nuclease</keyword>
<dbReference type="PANTHER" id="PTHR30231">
    <property type="entry name" value="DNA POLYMERASE III SUBUNIT EPSILON"/>
    <property type="match status" value="1"/>
</dbReference>
<evidence type="ECO:0000256" key="6">
    <source>
        <dbReference type="ARBA" id="ARBA00025483"/>
    </source>
</evidence>
<evidence type="ECO:0000256" key="5">
    <source>
        <dbReference type="ARBA" id="ARBA00022839"/>
    </source>
</evidence>
<evidence type="ECO:0000313" key="11">
    <source>
        <dbReference type="EMBL" id="SEI08520.1"/>
    </source>
</evidence>
<dbReference type="Gene3D" id="3.40.1350.10">
    <property type="match status" value="1"/>
</dbReference>
<dbReference type="SMART" id="SM00479">
    <property type="entry name" value="EXOIII"/>
    <property type="match status" value="1"/>
</dbReference>
<dbReference type="STRING" id="173990.SAMN05660691_03458"/>
<dbReference type="NCBIfam" id="TIGR00573">
    <property type="entry name" value="dnaq"/>
    <property type="match status" value="1"/>
</dbReference>
<comment type="subunit">
    <text evidence="7">DNA polymerase III contains a core (composed of alpha, epsilon and theta chains) that associates with a tau subunit. This core dimerizes to form the POLIII' complex. PolIII' associates with the gamma complex (composed of gamma, delta, delta', psi and chi chains) and with the beta chain to form the complete DNA polymerase III complex.</text>
</comment>
<dbReference type="GO" id="GO:0045004">
    <property type="term" value="P:DNA replication proofreading"/>
    <property type="evidence" value="ECO:0007669"/>
    <property type="project" value="TreeGrafter"/>
</dbReference>
<dbReference type="GO" id="GO:0005829">
    <property type="term" value="C:cytosol"/>
    <property type="evidence" value="ECO:0007669"/>
    <property type="project" value="TreeGrafter"/>
</dbReference>
<dbReference type="Proteomes" id="UP000199371">
    <property type="component" value="Unassembled WGS sequence"/>
</dbReference>
<dbReference type="PANTHER" id="PTHR30231:SF37">
    <property type="entry name" value="EXODEOXYRIBONUCLEASE 10"/>
    <property type="match status" value="1"/>
</dbReference>
<dbReference type="GO" id="GO:0003677">
    <property type="term" value="F:DNA binding"/>
    <property type="evidence" value="ECO:0007669"/>
    <property type="project" value="InterPro"/>
</dbReference>
<comment type="function">
    <text evidence="6">DNA polymerase III is a complex, multichain enzyme responsible for most of the replicative synthesis in bacteria. The epsilon subunit contain the editing function and is a proofreading 3'-5' exonuclease.</text>
</comment>
<evidence type="ECO:0000256" key="4">
    <source>
        <dbReference type="ARBA" id="ARBA00022801"/>
    </source>
</evidence>
<dbReference type="Pfam" id="PF08774">
    <property type="entry name" value="VRR_NUC"/>
    <property type="match status" value="1"/>
</dbReference>
<keyword evidence="12" id="KW-1185">Reference proteome</keyword>
<dbReference type="EC" id="2.7.7.7" evidence="2"/>
<dbReference type="InterPro" id="IPR036397">
    <property type="entry name" value="RNaseH_sf"/>
</dbReference>
<dbReference type="InterPro" id="IPR049125">
    <property type="entry name" value="FAN1-like_WH"/>
</dbReference>
<dbReference type="CDD" id="cd06127">
    <property type="entry name" value="DEDDh"/>
    <property type="match status" value="1"/>
</dbReference>
<dbReference type="InterPro" id="IPR013520">
    <property type="entry name" value="Ribonucl_H"/>
</dbReference>
<dbReference type="Gene3D" id="3.30.420.10">
    <property type="entry name" value="Ribonuclease H-like superfamily/Ribonuclease H"/>
    <property type="match status" value="1"/>
</dbReference>
<protein>
    <recommendedName>
        <fullName evidence="2">DNA-directed DNA polymerase</fullName>
        <ecNumber evidence="2">2.7.7.7</ecNumber>
    </recommendedName>
</protein>
<sequence>MAAPRKELDSGYYLQHFNELLQFVAAHYQGVLTADSQTLLRDFTVLSEAAQQLLVRMLNRKGTVFADTELSYSEIGPPEPVLDELSQAGFIAPLTEPDLAGFWLRLSKDTLWQLLQLAKAELANAEQTHTAQADISSIKKSQTKPQLLGAALKLPVNWLALIARLPQRYVALQRQDALNYIYFLYFGRIEANLALFTLRDLGIRQTGQFKQQFTPRFTQAVQAQLAYQLAKAKPAIIELGKQLKKQPDNATALLNQWLNAVAQWPLPDDNALLLKRSDRCYQLGKLAEQYKLNDIAIAFYQQSNGFPASERLARLYAQTGDEQRCQQYLQQLLDDPSCDEEWLFAEDFYRRKFADDSSGSKPGHKRRSQLTQLLHDAPLVGVDELYLGKAEQGLMAHYAAQGYTVFHAENNLWLALFGLWFWHELFEHSGSALHNPFERRPRNLAAGGFYQQFATDIEQKLTQLAAPTAATILLSALTAHYGKANSLFYWHSDLAEQLLPLLQHAPQVQGVSSLVPILRAMAQDFSRHSSGYPDLFLLKDNQLEFIEVKAPGDKIQRHQLARLLALNNAGFNARIEKLHWIVDPNRLYVVLDVETTGGKAGTDRVIEIGAVKVQAGEVLATFSTLLNPGRYIPSFITRLTGINSAMVADAPSFADIAGKLAEFLQGAVFVAHNAKFDYGFIRAEFARLEQPFDMPQLCTVVNMRRYYPGLASYSLGKLCEEFDIKLTHHHRALDDATATVELLKLINARRCTPQLAIK</sequence>
<evidence type="ECO:0000256" key="8">
    <source>
        <dbReference type="ARBA" id="ARBA00049244"/>
    </source>
</evidence>
<feature type="domain" description="VRR-NUC" evidence="10">
    <location>
        <begin position="489"/>
        <end position="580"/>
    </location>
</feature>
<dbReference type="InterPro" id="IPR012337">
    <property type="entry name" value="RNaseH-like_sf"/>
</dbReference>
<evidence type="ECO:0000256" key="1">
    <source>
        <dbReference type="ARBA" id="ARBA00001946"/>
    </source>
</evidence>
<dbReference type="InterPro" id="IPR011856">
    <property type="entry name" value="tRNA_endonuc-like_dom_sf"/>
</dbReference>
<accession>A0A1H6N1P7</accession>
<evidence type="ECO:0000259" key="10">
    <source>
        <dbReference type="SMART" id="SM00990"/>
    </source>
</evidence>
<evidence type="ECO:0000256" key="2">
    <source>
        <dbReference type="ARBA" id="ARBA00012417"/>
    </source>
</evidence>
<reference evidence="12" key="1">
    <citation type="submission" date="2016-10" db="EMBL/GenBank/DDBJ databases">
        <authorList>
            <person name="Varghese N."/>
            <person name="Submissions S."/>
        </authorList>
    </citation>
    <scope>NUCLEOTIDE SEQUENCE [LARGE SCALE GENOMIC DNA]</scope>
    <source>
        <strain evidence="12">DSM 17616</strain>
    </source>
</reference>
<dbReference type="GO" id="GO:0003887">
    <property type="term" value="F:DNA-directed DNA polymerase activity"/>
    <property type="evidence" value="ECO:0007669"/>
    <property type="project" value="UniProtKB-EC"/>
</dbReference>
<dbReference type="AlphaFoldDB" id="A0A1H6N1P7"/>
<dbReference type="RefSeq" id="WP_092796008.1">
    <property type="nucleotide sequence ID" value="NZ_FNXF01000017.1"/>
</dbReference>
<comment type="catalytic activity">
    <reaction evidence="8">
        <text>DNA(n) + a 2'-deoxyribonucleoside 5'-triphosphate = DNA(n+1) + diphosphate</text>
        <dbReference type="Rhea" id="RHEA:22508"/>
        <dbReference type="Rhea" id="RHEA-COMP:17339"/>
        <dbReference type="Rhea" id="RHEA-COMP:17340"/>
        <dbReference type="ChEBI" id="CHEBI:33019"/>
        <dbReference type="ChEBI" id="CHEBI:61560"/>
        <dbReference type="ChEBI" id="CHEBI:173112"/>
        <dbReference type="EC" id="2.7.7.7"/>
    </reaction>
</comment>
<dbReference type="InterPro" id="IPR006054">
    <property type="entry name" value="DnaQ"/>
</dbReference>
<gene>
    <name evidence="11" type="ORF">SAMN05660691_03458</name>
</gene>
<keyword evidence="4" id="KW-0378">Hydrolase</keyword>
<dbReference type="EMBL" id="FNXF01000017">
    <property type="protein sequence ID" value="SEI08520.1"/>
    <property type="molecule type" value="Genomic_DNA"/>
</dbReference>